<dbReference type="InterPro" id="IPR006600">
    <property type="entry name" value="HTH_CenpB_DNA-bd_dom"/>
</dbReference>
<dbReference type="SMART" id="SM00674">
    <property type="entry name" value="CENPB"/>
    <property type="match status" value="1"/>
</dbReference>
<evidence type="ECO:0000313" key="4">
    <source>
        <dbReference type="EnsemblMetazoa" id="Aqu2.1.12137_001"/>
    </source>
</evidence>
<dbReference type="SUPFAM" id="SSF46689">
    <property type="entry name" value="Homeodomain-like"/>
    <property type="match status" value="2"/>
</dbReference>
<keyword evidence="1" id="KW-0238">DNA-binding</keyword>
<sequence>MRDRMACKRKLWSQTAMEEAVKTVKDEGSGLRQAARAYNVPVETLRRRVNGTVEVNCKPGPPTVLTKEEEDMIYNYLVQMSDMGYGLSRETVMSIAYKVAEKLKKQHPFTGESAGRSWLDGFRRRHPSITIRTPLPLSYNRAVSANIDTVNDFFGKIGGVYGRLNLISKP</sequence>
<evidence type="ECO:0000256" key="1">
    <source>
        <dbReference type="ARBA" id="ARBA00023125"/>
    </source>
</evidence>
<dbReference type="Gene3D" id="1.10.10.60">
    <property type="entry name" value="Homeodomain-like"/>
    <property type="match status" value="1"/>
</dbReference>
<dbReference type="InterPro" id="IPR009057">
    <property type="entry name" value="Homeodomain-like_sf"/>
</dbReference>
<dbReference type="EnsemblMetazoa" id="Aqu2.1.12137_001">
    <property type="protein sequence ID" value="Aqu2.1.12137_001"/>
    <property type="gene ID" value="Aqu2.1.12137"/>
</dbReference>
<accession>A0A1X7TC52</accession>
<evidence type="ECO:0000256" key="2">
    <source>
        <dbReference type="ARBA" id="ARBA00023242"/>
    </source>
</evidence>
<dbReference type="GO" id="GO:0003677">
    <property type="term" value="F:DNA binding"/>
    <property type="evidence" value="ECO:0007669"/>
    <property type="project" value="UniProtKB-KW"/>
</dbReference>
<dbReference type="Pfam" id="PF05225">
    <property type="entry name" value="HTH_psq"/>
    <property type="match status" value="1"/>
</dbReference>
<organism evidence="4">
    <name type="scientific">Amphimedon queenslandica</name>
    <name type="common">Sponge</name>
    <dbReference type="NCBI Taxonomy" id="400682"/>
    <lineage>
        <taxon>Eukaryota</taxon>
        <taxon>Metazoa</taxon>
        <taxon>Porifera</taxon>
        <taxon>Demospongiae</taxon>
        <taxon>Heteroscleromorpha</taxon>
        <taxon>Haplosclerida</taxon>
        <taxon>Niphatidae</taxon>
        <taxon>Amphimedon</taxon>
    </lineage>
</organism>
<proteinExistence type="predicted"/>
<dbReference type="eggNOG" id="ENOG502T6ES">
    <property type="taxonomic scope" value="Eukaryota"/>
</dbReference>
<dbReference type="InParanoid" id="A0A1X7TC52"/>
<feature type="domain" description="HTH CENPB-type" evidence="3">
    <location>
        <begin position="57"/>
        <end position="132"/>
    </location>
</feature>
<keyword evidence="2" id="KW-0539">Nucleus</keyword>
<dbReference type="Pfam" id="PF03221">
    <property type="entry name" value="HTH_Tnp_Tc5"/>
    <property type="match status" value="1"/>
</dbReference>
<dbReference type="AlphaFoldDB" id="A0A1X7TC52"/>
<dbReference type="PROSITE" id="PS51253">
    <property type="entry name" value="HTH_CENPB"/>
    <property type="match status" value="1"/>
</dbReference>
<dbReference type="InterPro" id="IPR007889">
    <property type="entry name" value="HTH_Psq"/>
</dbReference>
<evidence type="ECO:0000259" key="3">
    <source>
        <dbReference type="PROSITE" id="PS51253"/>
    </source>
</evidence>
<dbReference type="OMA" id="PQTWDEK"/>
<protein>
    <recommendedName>
        <fullName evidence="3">HTH CENPB-type domain-containing protein</fullName>
    </recommendedName>
</protein>
<dbReference type="OrthoDB" id="10031330at2759"/>
<name>A0A1X7TC52_AMPQE</name>
<reference evidence="4" key="1">
    <citation type="submission" date="2017-05" db="UniProtKB">
        <authorList>
            <consortium name="EnsemblMetazoa"/>
        </authorList>
    </citation>
    <scope>IDENTIFICATION</scope>
</reference>